<dbReference type="InterPro" id="IPR010865">
    <property type="entry name" value="DUF1499"/>
</dbReference>
<dbReference type="Proteomes" id="UP000609802">
    <property type="component" value="Unassembled WGS sequence"/>
</dbReference>
<reference evidence="2" key="1">
    <citation type="journal article" date="2019" name="Int. J. Syst. Evol. Microbiol.">
        <title>The Global Catalogue of Microorganisms (GCM) 10K type strain sequencing project: providing services to taxonomists for standard genome sequencing and annotation.</title>
        <authorList>
            <consortium name="The Broad Institute Genomics Platform"/>
            <consortium name="The Broad Institute Genome Sequencing Center for Infectious Disease"/>
            <person name="Wu L."/>
            <person name="Ma J."/>
        </authorList>
    </citation>
    <scope>NUCLEOTIDE SEQUENCE [LARGE SCALE GENOMIC DNA]</scope>
    <source>
        <strain evidence="2">KCTC 42443</strain>
    </source>
</reference>
<gene>
    <name evidence="1" type="ORF">GCM10016455_13690</name>
</gene>
<dbReference type="RefSeq" id="WP_191285732.1">
    <property type="nucleotide sequence ID" value="NZ_BNCH01000002.1"/>
</dbReference>
<dbReference type="Pfam" id="PF07386">
    <property type="entry name" value="DUF1499"/>
    <property type="match status" value="1"/>
</dbReference>
<evidence type="ECO:0008006" key="3">
    <source>
        <dbReference type="Google" id="ProtNLM"/>
    </source>
</evidence>
<evidence type="ECO:0000313" key="2">
    <source>
        <dbReference type="Proteomes" id="UP000609802"/>
    </source>
</evidence>
<sequence>MNYFVSAFLGVLFLAVLALGWVRLAPLPSERFSARPGPDNPGTHRMPGGVKYVIPLSILPEGALDHLAWIALETPRTHMKYQEDDLFAVVTRSRRIGFPDITVAWVAGDALHIHAHLVYGKSDMGVNEARVDAWLDQLRHLDDDNIDDEF</sequence>
<proteinExistence type="predicted"/>
<keyword evidence="2" id="KW-1185">Reference proteome</keyword>
<dbReference type="EMBL" id="BNCH01000002">
    <property type="protein sequence ID" value="GHE94499.1"/>
    <property type="molecule type" value="Genomic_DNA"/>
</dbReference>
<name>A0ABQ3IXP1_9RHOB</name>
<organism evidence="1 2">
    <name type="scientific">Aliiroseovarius zhejiangensis</name>
    <dbReference type="NCBI Taxonomy" id="1632025"/>
    <lineage>
        <taxon>Bacteria</taxon>
        <taxon>Pseudomonadati</taxon>
        <taxon>Pseudomonadota</taxon>
        <taxon>Alphaproteobacteria</taxon>
        <taxon>Rhodobacterales</taxon>
        <taxon>Paracoccaceae</taxon>
        <taxon>Aliiroseovarius</taxon>
    </lineage>
</organism>
<accession>A0ABQ3IXP1</accession>
<comment type="caution">
    <text evidence="1">The sequence shown here is derived from an EMBL/GenBank/DDBJ whole genome shotgun (WGS) entry which is preliminary data.</text>
</comment>
<evidence type="ECO:0000313" key="1">
    <source>
        <dbReference type="EMBL" id="GHE94499.1"/>
    </source>
</evidence>
<protein>
    <recommendedName>
        <fullName evidence="3">DUF1499 domain-containing protein</fullName>
    </recommendedName>
</protein>